<feature type="transmembrane region" description="Helical" evidence="1">
    <location>
        <begin position="54"/>
        <end position="71"/>
    </location>
</feature>
<feature type="transmembrane region" description="Helical" evidence="1">
    <location>
        <begin position="160"/>
        <end position="178"/>
    </location>
</feature>
<dbReference type="EMBL" id="AYEU01000006">
    <property type="protein sequence ID" value="ESK51108.1"/>
    <property type="molecule type" value="Genomic_DNA"/>
</dbReference>
<sequence>MLLIIAAAILYWFFPVKGALDQALSLPWVDAQGHYYLRDNWWLSHLGHDGLKQIVWLIAFGHLYVLIAGYWQEKWRAYRSLCAYVLMAMILSTSTIGLLKSQSEHACPWNIVEIQHQTVTWSKHIVGLGKCFPGGHASAGFALIALYFAHRQSHPKAARILLVIGLLFGTIMSGVQMLRGAHFLSHNLWTLWWTWTIDLVIYSIQAHYFRVAVPMTDSSISKTSN</sequence>
<protein>
    <recommendedName>
        <fullName evidence="2">Phosphatidic acid phosphatase type 2/haloperoxidase domain-containing protein</fullName>
    </recommendedName>
</protein>
<feature type="transmembrane region" description="Helical" evidence="1">
    <location>
        <begin position="125"/>
        <end position="148"/>
    </location>
</feature>
<evidence type="ECO:0000259" key="2">
    <source>
        <dbReference type="Pfam" id="PF01569"/>
    </source>
</evidence>
<keyword evidence="1" id="KW-0472">Membrane</keyword>
<dbReference type="HOGENOM" id="CLU_070327_2_1_6"/>
<proteinExistence type="predicted"/>
<keyword evidence="1" id="KW-1133">Transmembrane helix</keyword>
<dbReference type="AlphaFoldDB" id="V2U9E5"/>
<dbReference type="Pfam" id="PF01569">
    <property type="entry name" value="PAP2"/>
    <property type="match status" value="1"/>
</dbReference>
<name>V2U9E5_9GAMM</name>
<keyword evidence="1" id="KW-0812">Transmembrane</keyword>
<dbReference type="SUPFAM" id="SSF48317">
    <property type="entry name" value="Acid phosphatase/Vanadium-dependent haloperoxidase"/>
    <property type="match status" value="1"/>
</dbReference>
<comment type="caution">
    <text evidence="3">The sequence shown here is derived from an EMBL/GenBank/DDBJ whole genome shotgun (WGS) entry which is preliminary data.</text>
</comment>
<gene>
    <name evidence="3" type="ORF">P255_01614</name>
</gene>
<dbReference type="InterPro" id="IPR000326">
    <property type="entry name" value="PAP2/HPO"/>
</dbReference>
<keyword evidence="4" id="KW-1185">Reference proteome</keyword>
<dbReference type="PATRIC" id="fig|1341683.3.peg.1598"/>
<dbReference type="CDD" id="cd03396">
    <property type="entry name" value="PAP2_like_6"/>
    <property type="match status" value="1"/>
</dbReference>
<feature type="transmembrane region" description="Helical" evidence="1">
    <location>
        <begin position="190"/>
        <end position="209"/>
    </location>
</feature>
<reference evidence="3 4" key="1">
    <citation type="submission" date="2013-10" db="EMBL/GenBank/DDBJ databases">
        <title>The Genome Sequence of Acinetobacter brisouii CIP 110357.</title>
        <authorList>
            <consortium name="The Broad Institute Genomics Platform"/>
            <consortium name="The Broad Institute Genome Sequencing Center for Infectious Disease"/>
            <person name="Cerqueira G."/>
            <person name="Feldgarden M."/>
            <person name="Courvalin P."/>
            <person name="Grillot-Courvalin C."/>
            <person name="Clermont D."/>
            <person name="Rocha E."/>
            <person name="Yoon E.-J."/>
            <person name="Nemec A."/>
            <person name="Young S.K."/>
            <person name="Zeng Q."/>
            <person name="Gargeya S."/>
            <person name="Fitzgerald M."/>
            <person name="Abouelleil A."/>
            <person name="Alvarado L."/>
            <person name="Berlin A.M."/>
            <person name="Chapman S.B."/>
            <person name="Gainer-Dewar J."/>
            <person name="Goldberg J."/>
            <person name="Gnerre S."/>
            <person name="Griggs A."/>
            <person name="Gujja S."/>
            <person name="Hansen M."/>
            <person name="Howarth C."/>
            <person name="Imamovic A."/>
            <person name="Ireland A."/>
            <person name="Larimer J."/>
            <person name="McCowan C."/>
            <person name="Murphy C."/>
            <person name="Pearson M."/>
            <person name="Poon T.W."/>
            <person name="Priest M."/>
            <person name="Roberts A."/>
            <person name="Saif S."/>
            <person name="Shea T."/>
            <person name="Sykes S."/>
            <person name="Wortman J."/>
            <person name="Nusbaum C."/>
            <person name="Birren B."/>
        </authorList>
    </citation>
    <scope>NUCLEOTIDE SEQUENCE [LARGE SCALE GENOMIC DNA]</scope>
    <source>
        <strain evidence="3 4">CIP 110357</strain>
    </source>
</reference>
<evidence type="ECO:0000313" key="3">
    <source>
        <dbReference type="EMBL" id="ESK51108.1"/>
    </source>
</evidence>
<organism evidence="3 4">
    <name type="scientific">Acinetobacter brisouii CIP 110357</name>
    <dbReference type="NCBI Taxonomy" id="1341683"/>
    <lineage>
        <taxon>Bacteria</taxon>
        <taxon>Pseudomonadati</taxon>
        <taxon>Pseudomonadota</taxon>
        <taxon>Gammaproteobacteria</taxon>
        <taxon>Moraxellales</taxon>
        <taxon>Moraxellaceae</taxon>
        <taxon>Acinetobacter</taxon>
    </lineage>
</organism>
<feature type="transmembrane region" description="Helical" evidence="1">
    <location>
        <begin position="78"/>
        <end position="99"/>
    </location>
</feature>
<accession>V2U9E5</accession>
<evidence type="ECO:0000256" key="1">
    <source>
        <dbReference type="SAM" id="Phobius"/>
    </source>
</evidence>
<dbReference type="InterPro" id="IPR036938">
    <property type="entry name" value="PAP2/HPO_sf"/>
</dbReference>
<evidence type="ECO:0000313" key="4">
    <source>
        <dbReference type="Proteomes" id="UP000018418"/>
    </source>
</evidence>
<dbReference type="STRING" id="396323.VH98_02890"/>
<feature type="domain" description="Phosphatidic acid phosphatase type 2/haloperoxidase" evidence="2">
    <location>
        <begin position="84"/>
        <end position="205"/>
    </location>
</feature>
<dbReference type="Proteomes" id="UP000018418">
    <property type="component" value="Unassembled WGS sequence"/>
</dbReference>